<evidence type="ECO:0000313" key="1">
    <source>
        <dbReference type="EMBL" id="GAA2334735.1"/>
    </source>
</evidence>
<dbReference type="EMBL" id="BAAARA010000002">
    <property type="protein sequence ID" value="GAA2334735.1"/>
    <property type="molecule type" value="Genomic_DNA"/>
</dbReference>
<reference evidence="2" key="1">
    <citation type="journal article" date="2019" name="Int. J. Syst. Evol. Microbiol.">
        <title>The Global Catalogue of Microorganisms (GCM) 10K type strain sequencing project: providing services to taxonomists for standard genome sequencing and annotation.</title>
        <authorList>
            <consortium name="The Broad Institute Genomics Platform"/>
            <consortium name="The Broad Institute Genome Sequencing Center for Infectious Disease"/>
            <person name="Wu L."/>
            <person name="Ma J."/>
        </authorList>
    </citation>
    <scope>NUCLEOTIDE SEQUENCE [LARGE SCALE GENOMIC DNA]</scope>
    <source>
        <strain evidence="2">JCM 16221</strain>
    </source>
</reference>
<comment type="caution">
    <text evidence="1">The sequence shown here is derived from an EMBL/GenBank/DDBJ whole genome shotgun (WGS) entry which is preliminary data.</text>
</comment>
<name>A0ABP5SMH4_9PSEU</name>
<organism evidence="1 2">
    <name type="scientific">Saccharopolyspora halophila</name>
    <dbReference type="NCBI Taxonomy" id="405551"/>
    <lineage>
        <taxon>Bacteria</taxon>
        <taxon>Bacillati</taxon>
        <taxon>Actinomycetota</taxon>
        <taxon>Actinomycetes</taxon>
        <taxon>Pseudonocardiales</taxon>
        <taxon>Pseudonocardiaceae</taxon>
        <taxon>Saccharopolyspora</taxon>
    </lineage>
</organism>
<evidence type="ECO:0000313" key="2">
    <source>
        <dbReference type="Proteomes" id="UP001501218"/>
    </source>
</evidence>
<keyword evidence="2" id="KW-1185">Reference proteome</keyword>
<protein>
    <submittedName>
        <fullName evidence="1">Uncharacterized protein</fullName>
    </submittedName>
</protein>
<gene>
    <name evidence="1" type="ORF">GCM10009854_08140</name>
</gene>
<proteinExistence type="predicted"/>
<sequence>MHSAAEPLRCGTQPAPVRVLSRHRAGTTAAPRIAVMLESRIPEPGGVRGSAPGPATRTPNWNISYAKLMALRPLAFAASIAASAATSRSVSS</sequence>
<dbReference type="Proteomes" id="UP001501218">
    <property type="component" value="Unassembled WGS sequence"/>
</dbReference>
<accession>A0ABP5SMH4</accession>